<dbReference type="EMBL" id="CM047910">
    <property type="protein sequence ID" value="KAJ0075525.1"/>
    <property type="molecule type" value="Genomic_DNA"/>
</dbReference>
<reference evidence="2" key="1">
    <citation type="journal article" date="2023" name="G3 (Bethesda)">
        <title>Genome assembly and association tests identify interacting loci associated with vigor, precocity, and sex in interspecific pistachio rootstocks.</title>
        <authorList>
            <person name="Palmer W."/>
            <person name="Jacygrad E."/>
            <person name="Sagayaradj S."/>
            <person name="Cavanaugh K."/>
            <person name="Han R."/>
            <person name="Bertier L."/>
            <person name="Beede B."/>
            <person name="Kafkas S."/>
            <person name="Golino D."/>
            <person name="Preece J."/>
            <person name="Michelmore R."/>
        </authorList>
    </citation>
    <scope>NUCLEOTIDE SEQUENCE [LARGE SCALE GENOMIC DNA]</scope>
</reference>
<organism evidence="1 2">
    <name type="scientific">Pistacia atlantica</name>
    <dbReference type="NCBI Taxonomy" id="434234"/>
    <lineage>
        <taxon>Eukaryota</taxon>
        <taxon>Viridiplantae</taxon>
        <taxon>Streptophyta</taxon>
        <taxon>Embryophyta</taxon>
        <taxon>Tracheophyta</taxon>
        <taxon>Spermatophyta</taxon>
        <taxon>Magnoliopsida</taxon>
        <taxon>eudicotyledons</taxon>
        <taxon>Gunneridae</taxon>
        <taxon>Pentapetalae</taxon>
        <taxon>rosids</taxon>
        <taxon>malvids</taxon>
        <taxon>Sapindales</taxon>
        <taxon>Anacardiaceae</taxon>
        <taxon>Pistacia</taxon>
    </lineage>
</organism>
<protein>
    <submittedName>
        <fullName evidence="1">Uncharacterized protein</fullName>
    </submittedName>
</protein>
<gene>
    <name evidence="1" type="ORF">Patl1_34903</name>
</gene>
<name>A0ACC0ZUP3_9ROSI</name>
<evidence type="ECO:0000313" key="2">
    <source>
        <dbReference type="Proteomes" id="UP001164250"/>
    </source>
</evidence>
<dbReference type="Proteomes" id="UP001164250">
    <property type="component" value="Chromosome 15"/>
</dbReference>
<accession>A0ACC0ZUP3</accession>
<evidence type="ECO:0000313" key="1">
    <source>
        <dbReference type="EMBL" id="KAJ0075525.1"/>
    </source>
</evidence>
<keyword evidence="2" id="KW-1185">Reference proteome</keyword>
<comment type="caution">
    <text evidence="1">The sequence shown here is derived from an EMBL/GenBank/DDBJ whole genome shotgun (WGS) entry which is preliminary data.</text>
</comment>
<proteinExistence type="predicted"/>
<sequence length="644" mass="73612">MAEVDSIDNLLAARNFLNASLEKSRVLAVALDKTGPRLEEIKGRLSSLEAAFRSTSMRKCSLGVVRDQIDCAIGPAAAVLKVFDGVRELEKSLLSEPCSDLSKYLSIMKQLEEAMRFLAGNCRLSIEWLEGIAEAFDGSSVVDDQYISRVKKCLRILQELQATDVCARLNGGLLFEALNKLETEFKDLVTQHTIPYVLKLQAIIDRLNANGRLENCISIYAEIRSSNVRRSLEVLDLEYLEKSMSESDDVQDIERFIDNWCEHFELVVKHVFEPEYKLCNDVFDKTGSDACMRCFAKIAAQSGILSFLQFGMNITESKKNPLKLLKLLEIFSVLDSLRVDINLLFGGDACLEIKNLTRDLVKRVVDGVCEVFWELPLQVELQRQISPPINGTVPRLVSFVTDYSNQLLGEDYRPILTQVLVIHQSWKQEKFEKGLLTSQIYNIIKEIALNLDAWSSSYEDNTLSYLFMMNNHCHFCNLKGTELGEMLGDSWLKAHEQYRDYYVGLYVRESWGNIFALLRQGRKSNARDSAKKRLKAFNEAFDYMYKKQSFWVVADKSLREKICNLVVQAFVPVYRSYLQSYGVLVEQDVSASKNVKYSVYNLEKMLSSMFQPKLRKYGSSRHLEFIGKIKNVVTNQFHLMLTAT</sequence>